<keyword evidence="8 9" id="KW-0119">Carbohydrate metabolism</keyword>
<feature type="binding site" evidence="9">
    <location>
        <begin position="224"/>
        <end position="229"/>
    </location>
    <ligand>
        <name>ATP</name>
        <dbReference type="ChEBI" id="CHEBI:30616"/>
    </ligand>
</feature>
<evidence type="ECO:0000313" key="11">
    <source>
        <dbReference type="EMBL" id="BBG30225.1"/>
    </source>
</evidence>
<evidence type="ECO:0000313" key="12">
    <source>
        <dbReference type="Proteomes" id="UP000267342"/>
    </source>
</evidence>
<reference evidence="11 12" key="1">
    <citation type="submission" date="2018-09" db="EMBL/GenBank/DDBJ databases">
        <title>Zymobacter palmae IAM14233 (=T109) whole genome analysis.</title>
        <authorList>
            <person name="Yanase H."/>
        </authorList>
    </citation>
    <scope>NUCLEOTIDE SEQUENCE [LARGE SCALE GENOMIC DNA]</scope>
    <source>
        <strain evidence="11 12">IAM14233</strain>
    </source>
</reference>
<evidence type="ECO:0000256" key="3">
    <source>
        <dbReference type="ARBA" id="ARBA00022741"/>
    </source>
</evidence>
<comment type="pathway">
    <text evidence="9">Carbohydrate metabolism; D-ribose degradation; D-ribose 5-phosphate from beta-D-ribopyranose: step 2/2.</text>
</comment>
<gene>
    <name evidence="9" type="primary">rbsK</name>
    <name evidence="11" type="ORF">ZBT109_1465</name>
</gene>
<feature type="binding site" evidence="9">
    <location>
        <position position="295"/>
    </location>
    <ligand>
        <name>K(+)</name>
        <dbReference type="ChEBI" id="CHEBI:29103"/>
    </ligand>
</feature>
<dbReference type="InterPro" id="IPR002139">
    <property type="entry name" value="Ribo/fructo_kinase"/>
</dbReference>
<evidence type="ECO:0000256" key="9">
    <source>
        <dbReference type="HAMAP-Rule" id="MF_01987"/>
    </source>
</evidence>
<evidence type="ECO:0000256" key="5">
    <source>
        <dbReference type="ARBA" id="ARBA00022840"/>
    </source>
</evidence>
<keyword evidence="3 9" id="KW-0547">Nucleotide-binding</keyword>
<accession>A0A348HF23</accession>
<dbReference type="InterPro" id="IPR029056">
    <property type="entry name" value="Ribokinase-like"/>
</dbReference>
<dbReference type="OrthoDB" id="9775849at2"/>
<dbReference type="PRINTS" id="PR00990">
    <property type="entry name" value="RIBOKINASE"/>
</dbReference>
<dbReference type="CDD" id="cd01174">
    <property type="entry name" value="ribokinase"/>
    <property type="match status" value="1"/>
</dbReference>
<sequence length="310" mass="32600">MIYNVGSINIDHVYRVPHLVRPGETLSSRSYRQVLGGKGANQTIAIARAGADVAHIGAIGHQDAWVTQALATAGAHIDDIAHCQDLLSGHAIIQVDDAAENSIVLFHGANGAMPLDTVTTPLSRGTASDWLLVQNECAHLKEALEQAHHQGMSIAFNPAPMTAEVARLSLDGVSLLFVNEGEAIDLLAAREGVDDAQVRSDCATPEALMARLHRHFPSCACVLTLGSKGALYSDGHVQLSREAYKVNAVDTTAAGDTFVGYFMAATVRGATPQQALEEAVAAAALCVQLEGASSSIPARKEVVALLEATR</sequence>
<feature type="binding site" evidence="9">
    <location>
        <begin position="37"/>
        <end position="41"/>
    </location>
    <ligand>
        <name>substrate</name>
    </ligand>
</feature>
<dbReference type="GO" id="GO:0019303">
    <property type="term" value="P:D-ribose catabolic process"/>
    <property type="evidence" value="ECO:0007669"/>
    <property type="project" value="UniProtKB-UniRule"/>
</dbReference>
<keyword evidence="12" id="KW-1185">Reference proteome</keyword>
<dbReference type="SUPFAM" id="SSF53613">
    <property type="entry name" value="Ribokinase-like"/>
    <property type="match status" value="1"/>
</dbReference>
<comment type="catalytic activity">
    <reaction evidence="9">
        <text>D-ribose + ATP = D-ribose 5-phosphate + ADP + H(+)</text>
        <dbReference type="Rhea" id="RHEA:13697"/>
        <dbReference type="ChEBI" id="CHEBI:15378"/>
        <dbReference type="ChEBI" id="CHEBI:30616"/>
        <dbReference type="ChEBI" id="CHEBI:47013"/>
        <dbReference type="ChEBI" id="CHEBI:78346"/>
        <dbReference type="ChEBI" id="CHEBI:456216"/>
        <dbReference type="EC" id="2.7.1.15"/>
    </reaction>
</comment>
<feature type="domain" description="Carbohydrate kinase PfkB" evidence="10">
    <location>
        <begin position="5"/>
        <end position="298"/>
    </location>
</feature>
<dbReference type="UniPathway" id="UPA00916">
    <property type="reaction ID" value="UER00889"/>
</dbReference>
<dbReference type="InterPro" id="IPR011611">
    <property type="entry name" value="PfkB_dom"/>
</dbReference>
<feature type="binding site" evidence="9">
    <location>
        <position position="286"/>
    </location>
    <ligand>
        <name>K(+)</name>
        <dbReference type="ChEBI" id="CHEBI:29103"/>
    </ligand>
</feature>
<dbReference type="PANTHER" id="PTHR10584:SF166">
    <property type="entry name" value="RIBOKINASE"/>
    <property type="match status" value="1"/>
</dbReference>
<comment type="activity regulation">
    <text evidence="9">Activated by a monovalent cation that binds near, but not in, the active site. The most likely occupant of the site in vivo is potassium. Ion binding induces a conformational change that may alter substrate affinity.</text>
</comment>
<feature type="binding site" evidence="9">
    <location>
        <position position="136"/>
    </location>
    <ligand>
        <name>substrate</name>
    </ligand>
</feature>
<evidence type="ECO:0000256" key="1">
    <source>
        <dbReference type="ARBA" id="ARBA00022679"/>
    </source>
</evidence>
<comment type="subcellular location">
    <subcellularLocation>
        <location evidence="9">Cytoplasm</location>
    </subcellularLocation>
</comment>
<dbReference type="STRING" id="1123510.GCA_000620025_00463"/>
<dbReference type="GO" id="GO:0004747">
    <property type="term" value="F:ribokinase activity"/>
    <property type="evidence" value="ECO:0007669"/>
    <property type="project" value="UniProtKB-UniRule"/>
</dbReference>
<keyword evidence="7 9" id="KW-0630">Potassium</keyword>
<comment type="similarity">
    <text evidence="9">Belongs to the carbohydrate kinase PfkB family. Ribokinase subfamily.</text>
</comment>
<evidence type="ECO:0000256" key="4">
    <source>
        <dbReference type="ARBA" id="ARBA00022777"/>
    </source>
</evidence>
<feature type="binding site" evidence="9">
    <location>
        <position position="291"/>
    </location>
    <ligand>
        <name>K(+)</name>
        <dbReference type="ChEBI" id="CHEBI:29103"/>
    </ligand>
</feature>
<dbReference type="AlphaFoldDB" id="A0A348HF23"/>
<dbReference type="PANTHER" id="PTHR10584">
    <property type="entry name" value="SUGAR KINASE"/>
    <property type="match status" value="1"/>
</dbReference>
<dbReference type="HAMAP" id="MF_01987">
    <property type="entry name" value="Ribokinase"/>
    <property type="match status" value="1"/>
</dbReference>
<dbReference type="GO" id="GO:0046872">
    <property type="term" value="F:metal ion binding"/>
    <property type="evidence" value="ECO:0007669"/>
    <property type="project" value="UniProtKB-KW"/>
</dbReference>
<comment type="function">
    <text evidence="9">Catalyzes the phosphorylation of ribose at O-5 in a reaction requiring ATP and magnesium. The resulting D-ribose-5-phosphate can then be used either for sythesis of nucleotides, histidine, and tryptophan, or as a component of the pentose phosphate pathway.</text>
</comment>
<proteinExistence type="inferred from homology"/>
<keyword evidence="1 9" id="KW-0808">Transferase</keyword>
<dbReference type="Proteomes" id="UP000267342">
    <property type="component" value="Chromosome"/>
</dbReference>
<feature type="active site" description="Proton acceptor" evidence="9">
    <location>
        <position position="256"/>
    </location>
</feature>
<name>A0A348HF23_9GAMM</name>
<dbReference type="EMBL" id="AP018933">
    <property type="protein sequence ID" value="BBG30225.1"/>
    <property type="molecule type" value="Genomic_DNA"/>
</dbReference>
<keyword evidence="2 9" id="KW-0479">Metal-binding</keyword>
<dbReference type="EC" id="2.7.1.15" evidence="9"/>
<keyword evidence="5 9" id="KW-0067">ATP-binding</keyword>
<comment type="subunit">
    <text evidence="9">Homodimer.</text>
</comment>
<feature type="binding site" evidence="9">
    <location>
        <position position="250"/>
    </location>
    <ligand>
        <name>K(+)</name>
        <dbReference type="ChEBI" id="CHEBI:29103"/>
    </ligand>
</feature>
<comment type="caution">
    <text evidence="9">Lacks conserved residue(s) required for the propagation of feature annotation.</text>
</comment>
<dbReference type="GO" id="GO:0005737">
    <property type="term" value="C:cytoplasm"/>
    <property type="evidence" value="ECO:0007669"/>
    <property type="project" value="UniProtKB-SubCell"/>
</dbReference>
<dbReference type="Pfam" id="PF00294">
    <property type="entry name" value="PfkB"/>
    <property type="match status" value="1"/>
</dbReference>
<feature type="binding site" evidence="9">
    <location>
        <position position="289"/>
    </location>
    <ligand>
        <name>K(+)</name>
        <dbReference type="ChEBI" id="CHEBI:29103"/>
    </ligand>
</feature>
<keyword evidence="6 9" id="KW-0460">Magnesium</keyword>
<evidence type="ECO:0000256" key="7">
    <source>
        <dbReference type="ARBA" id="ARBA00022958"/>
    </source>
</evidence>
<dbReference type="Gene3D" id="3.40.1190.20">
    <property type="match status" value="1"/>
</dbReference>
<feature type="binding site" evidence="9">
    <location>
        <position position="256"/>
    </location>
    <ligand>
        <name>substrate</name>
    </ligand>
</feature>
<comment type="cofactor">
    <cofactor evidence="9">
        <name>Mg(2+)</name>
        <dbReference type="ChEBI" id="CHEBI:18420"/>
    </cofactor>
    <text evidence="9">Requires a divalent cation, most likely magnesium in vivo, as an electrophilic catalyst to aid phosphoryl group transfer. It is the chelate of the metal and the nucleotide that is the actual substrate.</text>
</comment>
<feature type="binding site" evidence="9">
    <location>
        <position position="179"/>
    </location>
    <ligand>
        <name>ATP</name>
        <dbReference type="ChEBI" id="CHEBI:30616"/>
    </ligand>
</feature>
<feature type="binding site" evidence="9">
    <location>
        <position position="252"/>
    </location>
    <ligand>
        <name>K(+)</name>
        <dbReference type="ChEBI" id="CHEBI:29103"/>
    </ligand>
</feature>
<organism evidence="11 12">
    <name type="scientific">Zymobacter palmae</name>
    <dbReference type="NCBI Taxonomy" id="33074"/>
    <lineage>
        <taxon>Bacteria</taxon>
        <taxon>Pseudomonadati</taxon>
        <taxon>Pseudomonadota</taxon>
        <taxon>Gammaproteobacteria</taxon>
        <taxon>Oceanospirillales</taxon>
        <taxon>Halomonadaceae</taxon>
        <taxon>Zymobacter group</taxon>
        <taxon>Zymobacter</taxon>
    </lineage>
</organism>
<evidence type="ECO:0000256" key="2">
    <source>
        <dbReference type="ARBA" id="ARBA00022723"/>
    </source>
</evidence>
<evidence type="ECO:0000259" key="10">
    <source>
        <dbReference type="Pfam" id="PF00294"/>
    </source>
</evidence>
<dbReference type="KEGG" id="zpl:ZBT109_1465"/>
<keyword evidence="4 9" id="KW-0418">Kinase</keyword>
<keyword evidence="9" id="KW-0963">Cytoplasm</keyword>
<protein>
    <recommendedName>
        <fullName evidence="9">Ribokinase</fullName>
        <shortName evidence="9">RK</shortName>
        <ecNumber evidence="9">2.7.1.15</ecNumber>
    </recommendedName>
</protein>
<evidence type="ECO:0000256" key="6">
    <source>
        <dbReference type="ARBA" id="ARBA00022842"/>
    </source>
</evidence>
<dbReference type="RefSeq" id="WP_027705805.1">
    <property type="nucleotide sequence ID" value="NZ_AP018933.1"/>
</dbReference>
<feature type="binding site" evidence="9">
    <location>
        <begin position="255"/>
        <end position="256"/>
    </location>
    <ligand>
        <name>ATP</name>
        <dbReference type="ChEBI" id="CHEBI:30616"/>
    </ligand>
</feature>
<feature type="binding site" evidence="9">
    <location>
        <begin position="9"/>
        <end position="11"/>
    </location>
    <ligand>
        <name>substrate</name>
    </ligand>
</feature>
<evidence type="ECO:0000256" key="8">
    <source>
        <dbReference type="ARBA" id="ARBA00023277"/>
    </source>
</evidence>
<dbReference type="InterPro" id="IPR011877">
    <property type="entry name" value="Ribokinase"/>
</dbReference>
<dbReference type="GO" id="GO:0005524">
    <property type="term" value="F:ATP binding"/>
    <property type="evidence" value="ECO:0007669"/>
    <property type="project" value="UniProtKB-UniRule"/>
</dbReference>